<sequence length="67" mass="7487">MNKNIASRAPGIFRIAPIKKAPADAGAFNMTLTSEEDGIQRRDVHRLIEKAHDVALKIQQIIYAIMK</sequence>
<proteinExistence type="predicted"/>
<protein>
    <submittedName>
        <fullName evidence="1">Uncharacterized protein</fullName>
    </submittedName>
</protein>
<evidence type="ECO:0000313" key="2">
    <source>
        <dbReference type="Proteomes" id="UP000644756"/>
    </source>
</evidence>
<reference evidence="1" key="1">
    <citation type="journal article" date="2014" name="Int. J. Syst. Evol. Microbiol.">
        <title>Complete genome sequence of Corynebacterium casei LMG S-19264T (=DSM 44701T), isolated from a smear-ripened cheese.</title>
        <authorList>
            <consortium name="US DOE Joint Genome Institute (JGI-PGF)"/>
            <person name="Walter F."/>
            <person name="Albersmeier A."/>
            <person name="Kalinowski J."/>
            <person name="Ruckert C."/>
        </authorList>
    </citation>
    <scope>NUCLEOTIDE SEQUENCE</scope>
    <source>
        <strain evidence="1">CGMCC 1.12987</strain>
    </source>
</reference>
<dbReference type="AlphaFoldDB" id="A0A917G4V2"/>
<accession>A0A917G4V2</accession>
<comment type="caution">
    <text evidence="1">The sequence shown here is derived from an EMBL/GenBank/DDBJ whole genome shotgun (WGS) entry which is preliminary data.</text>
</comment>
<name>A0A917G4V2_9BACL</name>
<evidence type="ECO:0000313" key="1">
    <source>
        <dbReference type="EMBL" id="GGG23166.1"/>
    </source>
</evidence>
<dbReference type="Proteomes" id="UP000644756">
    <property type="component" value="Unassembled WGS sequence"/>
</dbReference>
<dbReference type="EMBL" id="BMGR01000019">
    <property type="protein sequence ID" value="GGG23166.1"/>
    <property type="molecule type" value="Genomic_DNA"/>
</dbReference>
<organism evidence="1 2">
    <name type="scientific">Paenibacillus abyssi</name>
    <dbReference type="NCBI Taxonomy" id="1340531"/>
    <lineage>
        <taxon>Bacteria</taxon>
        <taxon>Bacillati</taxon>
        <taxon>Bacillota</taxon>
        <taxon>Bacilli</taxon>
        <taxon>Bacillales</taxon>
        <taxon>Paenibacillaceae</taxon>
        <taxon>Paenibacillus</taxon>
    </lineage>
</organism>
<dbReference type="RefSeq" id="WP_188533301.1">
    <property type="nucleotide sequence ID" value="NZ_BMGR01000019.1"/>
</dbReference>
<keyword evidence="2" id="KW-1185">Reference proteome</keyword>
<gene>
    <name evidence="1" type="ORF">GCM10010916_44670</name>
</gene>
<reference evidence="1" key="2">
    <citation type="submission" date="2020-09" db="EMBL/GenBank/DDBJ databases">
        <authorList>
            <person name="Sun Q."/>
            <person name="Zhou Y."/>
        </authorList>
    </citation>
    <scope>NUCLEOTIDE SEQUENCE</scope>
    <source>
        <strain evidence="1">CGMCC 1.12987</strain>
    </source>
</reference>